<feature type="domain" description="VWFA" evidence="9">
    <location>
        <begin position="499"/>
        <end position="671"/>
    </location>
</feature>
<protein>
    <submittedName>
        <fullName evidence="10">Collagen alpha-3(VI) chain-like protein</fullName>
    </submittedName>
</protein>
<dbReference type="SUPFAM" id="SSF53300">
    <property type="entry name" value="vWA-like"/>
    <property type="match status" value="18"/>
</dbReference>
<evidence type="ECO:0000256" key="6">
    <source>
        <dbReference type="ARBA" id="ARBA00022889"/>
    </source>
</evidence>
<feature type="domain" description="VWFA" evidence="9">
    <location>
        <begin position="3277"/>
        <end position="3400"/>
    </location>
</feature>
<dbReference type="PRINTS" id="PR00453">
    <property type="entry name" value="VWFADOMAIN"/>
</dbReference>
<feature type="domain" description="VWFA" evidence="9">
    <location>
        <begin position="1895"/>
        <end position="2067"/>
    </location>
</feature>
<keyword evidence="6" id="KW-0130">Cell adhesion</keyword>
<feature type="domain" description="VWFA" evidence="9">
    <location>
        <begin position="899"/>
        <end position="1074"/>
    </location>
</feature>
<feature type="domain" description="VWFA" evidence="9">
    <location>
        <begin position="2503"/>
        <end position="2548"/>
    </location>
</feature>
<keyword evidence="11" id="KW-1185">Reference proteome</keyword>
<feature type="region of interest" description="Disordered" evidence="8">
    <location>
        <begin position="3610"/>
        <end position="3640"/>
    </location>
</feature>
<dbReference type="PROSITE" id="PS50234">
    <property type="entry name" value="VWFA"/>
    <property type="match status" value="17"/>
</dbReference>
<feature type="compositionally biased region" description="Low complexity" evidence="8">
    <location>
        <begin position="3202"/>
        <end position="3212"/>
    </location>
</feature>
<keyword evidence="7 10" id="KW-0176">Collagen</keyword>
<feature type="domain" description="VWFA" evidence="9">
    <location>
        <begin position="2303"/>
        <end position="2475"/>
    </location>
</feature>
<feature type="compositionally biased region" description="Gly residues" evidence="8">
    <location>
        <begin position="3026"/>
        <end position="3047"/>
    </location>
</feature>
<accession>A0A498NFD8</accession>
<evidence type="ECO:0000256" key="7">
    <source>
        <dbReference type="ARBA" id="ARBA00023119"/>
    </source>
</evidence>
<dbReference type="PANTHER" id="PTHR22588:SF21">
    <property type="entry name" value="COLLAGEN TYPE VI ALPHA 3 CHAIN"/>
    <property type="match status" value="1"/>
</dbReference>
<name>A0A498NFD8_LABRO</name>
<feature type="domain" description="VWFA" evidence="9">
    <location>
        <begin position="1097"/>
        <end position="1269"/>
    </location>
</feature>
<evidence type="ECO:0000313" key="11">
    <source>
        <dbReference type="Proteomes" id="UP000290572"/>
    </source>
</evidence>
<feature type="region of interest" description="Disordered" evidence="8">
    <location>
        <begin position="3020"/>
        <end position="3242"/>
    </location>
</feature>
<dbReference type="GO" id="GO:0005581">
    <property type="term" value="C:collagen trimer"/>
    <property type="evidence" value="ECO:0007669"/>
    <property type="project" value="UniProtKB-KW"/>
</dbReference>
<feature type="domain" description="VWFA" evidence="9">
    <location>
        <begin position="101"/>
        <end position="276"/>
    </location>
</feature>
<feature type="domain" description="VWFA" evidence="9">
    <location>
        <begin position="2095"/>
        <end position="2271"/>
    </location>
</feature>
<keyword evidence="5" id="KW-0677">Repeat</keyword>
<evidence type="ECO:0000256" key="2">
    <source>
        <dbReference type="ARBA" id="ARBA00022525"/>
    </source>
</evidence>
<dbReference type="Proteomes" id="UP000290572">
    <property type="component" value="Unassembled WGS sequence"/>
</dbReference>
<dbReference type="PANTHER" id="PTHR22588">
    <property type="entry name" value="VWFA DOMAIN-CONTAINING PROTEIN"/>
    <property type="match status" value="1"/>
</dbReference>
<dbReference type="Pfam" id="PF00092">
    <property type="entry name" value="VWA"/>
    <property type="match status" value="17"/>
</dbReference>
<feature type="domain" description="VWFA" evidence="9">
    <location>
        <begin position="1"/>
        <end position="73"/>
    </location>
</feature>
<feature type="domain" description="VWFA" evidence="9">
    <location>
        <begin position="2613"/>
        <end position="2789"/>
    </location>
</feature>
<feature type="domain" description="VWFA" evidence="9">
    <location>
        <begin position="299"/>
        <end position="471"/>
    </location>
</feature>
<feature type="compositionally biased region" description="Gly residues" evidence="8">
    <location>
        <begin position="3165"/>
        <end position="3174"/>
    </location>
</feature>
<evidence type="ECO:0000313" key="10">
    <source>
        <dbReference type="EMBL" id="RXN29977.1"/>
    </source>
</evidence>
<keyword evidence="4" id="KW-0732">Signal</keyword>
<dbReference type="InterPro" id="IPR036465">
    <property type="entry name" value="vWFA_dom_sf"/>
</dbReference>
<keyword evidence="12" id="KW-1267">Proteomics identification</keyword>
<dbReference type="GO" id="GO:0007155">
    <property type="term" value="P:cell adhesion"/>
    <property type="evidence" value="ECO:0007669"/>
    <property type="project" value="UniProtKB-KW"/>
</dbReference>
<dbReference type="InterPro" id="IPR002035">
    <property type="entry name" value="VWF_A"/>
</dbReference>
<evidence type="ECO:0000256" key="4">
    <source>
        <dbReference type="ARBA" id="ARBA00022729"/>
    </source>
</evidence>
<dbReference type="Gene3D" id="3.40.50.410">
    <property type="entry name" value="von Willebrand factor, type A domain"/>
    <property type="match status" value="17"/>
</dbReference>
<organism evidence="10 11">
    <name type="scientific">Labeo rohita</name>
    <name type="common">Indian major carp</name>
    <name type="synonym">Cyprinus rohita</name>
    <dbReference type="NCBI Taxonomy" id="84645"/>
    <lineage>
        <taxon>Eukaryota</taxon>
        <taxon>Metazoa</taxon>
        <taxon>Chordata</taxon>
        <taxon>Craniata</taxon>
        <taxon>Vertebrata</taxon>
        <taxon>Euteleostomi</taxon>
        <taxon>Actinopterygii</taxon>
        <taxon>Neopterygii</taxon>
        <taxon>Teleostei</taxon>
        <taxon>Ostariophysi</taxon>
        <taxon>Cypriniformes</taxon>
        <taxon>Cyprinidae</taxon>
        <taxon>Labeoninae</taxon>
        <taxon>Labeonini</taxon>
        <taxon>Labeo</taxon>
    </lineage>
</organism>
<feature type="domain" description="VWFA" evidence="9">
    <location>
        <begin position="699"/>
        <end position="871"/>
    </location>
</feature>
<evidence type="ECO:0000256" key="5">
    <source>
        <dbReference type="ARBA" id="ARBA00022737"/>
    </source>
</evidence>
<evidence type="ECO:0000256" key="8">
    <source>
        <dbReference type="SAM" id="MobiDB-lite"/>
    </source>
</evidence>
<dbReference type="InterPro" id="IPR052229">
    <property type="entry name" value="Collagen-VI/PIF"/>
</dbReference>
<evidence type="ECO:0000256" key="1">
    <source>
        <dbReference type="ARBA" id="ARBA00004498"/>
    </source>
</evidence>
<dbReference type="GO" id="GO:0030020">
    <property type="term" value="F:extracellular matrix structural constituent conferring tensile strength"/>
    <property type="evidence" value="ECO:0007669"/>
    <property type="project" value="TreeGrafter"/>
</dbReference>
<proteinExistence type="evidence at protein level"/>
<feature type="compositionally biased region" description="Polar residues" evidence="8">
    <location>
        <begin position="3624"/>
        <end position="3640"/>
    </location>
</feature>
<sequence length="3640" mass="395971">MEAVPQILILLSGGRAFDNVDAAASSLKELGVLTFGIGSRGSDSRELQRISYDPNYAVTVSDFSELPNVQEQLLATVQTVAMPVTPTSPTPTADDGVPRKDVVFLLDGSDGTRNTFPAMRDFVQRLVEQFNIEANRDRVSVVQYGRDAEVNFYLNSYTTKGDILTSVRGLRHRGGRPLNTGAALQYVRDNVFTASAGSRRQEGVPQILILLSGGRSSDNVDVPASALKESGISIFGIGTRNSSREVQRIANDPTYAQSINEFSDLPSVQQQFISSLNNVLGEVKPMTPTGPATAERRRDVVFLLDGSDGTRSSFPAMRDFVERMVERLNVSENRDRVSVVQYSRDPEAHFYLNTYSRKEDVLDEVRGLRHKGGRPLNTGAALQYVRDNVFTASSGSRSVEGVPQLLILLSGGRSFDNVDTPASSLKELGVLIFGIGSRSSDSRELQKISHEPSYALSVSDFADLPSVQQQIFSNVDKVFVEGTSITTTTIAEGRRQRRDVVFLLDGSDATRNGFPAMKEFVQRMVERFDIAEDRDRVSVVQYSRDAEVNFYLNTYTTKEDILDGVRGLRHKGGRPLYTGAGLQYVRDNVFSASSGSRRLEGVPQILVLLSGGRSADNVDAAASSLKELGVLTFGIGSRGSDSRELQRISYDPSYAVTVSDFSELPNVQEKLLASLQSVAIPVTPTSPTATAEYTTPGKDVVFLLDGSDGTRNSFPAMRDFVQRVVEQFDIEANKDRVSVVQYSRDAEVHFYLNSYTTKEEILDRVRGLKHKGGRPLNTGAALQYVRDNVFTASSGSRRLEAVPQILLLLSGGRSFDDVDAAASSLKELGVLTFGIGSRGSDSRELQRISYDPNYAVTVSDFSELPNVQEKLLATVQTVAMPVPPTSPTPTADDGVPRKDVVFLLDGSDGTRNTFPAMRDFVQRLVEQFNIEANRDRVSVVQYGRDAEVNFYLNSYTTKGEILTSVRGLRHRGGRPLNTGAALQYVRDNVFTASAGSRRQDGVPQILILLSGGRSSDNVDVPASALKESGISIFGIGTRNSSSEVQRIANDPTYAQSINEFSDLPSVQQQFISSLNNVLGEVKPMTPTGPATAERRRDVVFLLDGSDGTRSSFPAMRDFVERMVERLNVSENRDRVSVVQYSRDPEAHFYLNTYSRKEDVLDEVRGLRHKGGRPLNTGAALQYVRDNVFTASSGSRRVEGVPQLLILLSGGRSFDNVDTPASSLKELGVLIFGIGSRSSDSRELQKISHEPSYALSVSDFADLPSVQQQIFSNVDKVFVEGTSITTTTIAEGRRQRRDVVFLLDGADATRNGFPAMKEFVQRMVERLDIAEDRDRVSVVQYSRDAEGNFYLNTYTTKEDILDGVRGLRHKGGRPLYTGAGLQYVRDNVFSASSGSRRLEGVPQILVLLSGGRSSDNVDAAASSLKGLGVLPFGIGSRGSDSRELQRISYDPSYAVTVSDFSELPNVQEKLLASLQAVAIPVAPTSPTATAEYTTPRKDVVFLLDGSDGTRNSFPAMRDFVQRVVAQFDIEANKDRVSVVQYSRDAEVHFYLNSYTTKEEMLDRVRGLKHKGGRPLNTGAALQYVRDNVFTASSGSRRLEAVPQILILLSGGRSFDDVDAAASSLKELGVLTFGIGSRCSDSRELQRISYDPNYAVTVSDFSELPNVQEKLLATVQTVAMPVTPTSPTPTADDGVPRKDVVFLLDGSDGTRNTFPAMRDFVQRLVEQFNIEANRDRVSVVQYGKDAEVNFYLNSYTTKGDILTSVRGLRHRGGRPLNTGAALQYVRDNVFTASAGSRGQEGVPQILILLSGGRSSDNIDVPASALKESGISIFGIGTRNSSREVQRIANDPTYAQSINEFSDLPSVQQQFISSLNNVLGEVKPMTPTGPATAERRRDVVFLLDGSDGTRSSFPAMRDFVERMVERLNVSENRDRVSVVQYSRDPEAHFYLNTYSRKEDVLDEVRGLRHKGGRPLNTGAALQYVRDNVFTASSGSRRVEGVPQLLILLSGGRSFDNVDTPASSLKELGVLIFGIGSRSSDSRELQKISHEPSYALSVSDFADLPSIQQQLFTNINTVLVERPPITTTVIVESIGPKKDIVFVIDGSEGVGREFPIIQEFVRRVVENLNVGEKKIRVGVVQYGDLPHADIYLNSHKTKEGVLNGIKELRQRGGRQRNLGRAINFVSRDVLTSGHGGRKQEGVPQFVVVVSGGKATDSIRQSATELKQSGVVPLSIGTRDVDTQELQVTAYVPRFAYTVDDLPGLYTIQDTLINTLTELSSEELAKLRPEYPIDTRPVIPVPRGDKRDVVFLIDGTTKMRTEFPAIRDMVQRVVDKLDVGLDNVRVSVVQYSDDPKLEFLLNEHSTKEEVRQAVRRMRSKGGNRLNTGQALEYVSKNIYQRSAGSRVEDGVPQFLILVTGGKSNDDVSGPATQLKLSRVAPLAVGAHNADEEELKLISFSPELTYTIKDFQQLSAVEQELLTKVSTMTRDEISAPPKVTDLLNLGKKDIIFLIDGSDSVGQSGVAHIRDFILKVVDQLDVRPDQVRVALVQYGIGADNADAGQLAQITTTADDVLKVATFPSLPTIQSKFISRLNGTIIVEAPTEEPASGLPQAKTADIVFLVDGSMNLGRDNFKEVMEFILNLIDLFFTERDNLRIGLAHYATDVTDVFYLNTYNNKDDIIDAITRAEYKGGREIKTGNAIRYVQKTHFVKERGSRKDEGIPQILMVVTGGRSRDDSKSAALALKASGVRIYAVGVGDIEDELNNLGSETTTVARARTFQELSELNEQILETLDDEVKGIGLCTGVKDATRECKLDVLVGFDVASQGIFAAQKSLELKMTAILKRITQMQSISCTSGQVPSVQVGMLAMDSASEPVQLDFTNKYTELLEPFKALRNRGPFLLNAATMKAYADRLKSQPSDSVKVVIHLTDGLDAPYNILKERVELLRSAGVSSLILVALERVPRFEDAVLLEYGRGFRYTRPLRVNLMDLDYELLEELDNIAERECCSVPCKCNGQRGDRGAVGVSGLKGQPGGQGYSGHPGDEGGPGERGPPGVNGTQGFQGCPGQRGVKGSRGYNGEKGEIGEIGLDGINGEEGTSGVAGPPGDRGNPGQRGPKGAKGQKGDVGQTGIRGDPGIPGSDNNRRGPKGDPGDAGPPGAAGRPGSDGLPGETGIGGSRGPAGPIGAPGVRGEDGNPGPRGEPGEPGPKGVVGPLGPRGEPGEDGRDGFGIPGPKGRKGDEGFPGFPGPKVTLVQMEDLDLEETMARGVPLGNLVDLDKREILDTQDPIYTTKEEILDRVRGLKHKGGRPLNTGAALQYVRDNVFTASSGSRRLEAVPQILILLSGGRSFDDVDAAASSLKELGVLTFGIGSRGSDSRELQRISYDPNYAVTVSDFSELPNVQEKLLATVQTVAMPVTPTSPTPTADDGVPRKDVVFLLDGSDGTRNTFPAMRDFVQRLVEQFNIEANRDRVSVVQYGRDAEVNFYLNSYTTKGDILTSVRGLRHRGGRPLNTGAALQYVRDNVFTASAGSRRQEGVPQILILLSGGRSSDNVDVPASALKESGISIFGIGTRNSSREVQRIANDPTYAQSINEFSDLPSVQQQFISSLNNVLGEVKPMTPTGPGKTDSHTSLENSKLSASLQSVP</sequence>
<evidence type="ECO:0000256" key="3">
    <source>
        <dbReference type="ARBA" id="ARBA00022530"/>
    </source>
</evidence>
<dbReference type="STRING" id="84645.A0A498NFD8"/>
<reference evidence="10 11" key="1">
    <citation type="submission" date="2018-03" db="EMBL/GenBank/DDBJ databases">
        <title>Draft genome sequence of Rohu Carp (Labeo rohita).</title>
        <authorList>
            <person name="Das P."/>
            <person name="Kushwaha B."/>
            <person name="Joshi C.G."/>
            <person name="Kumar D."/>
            <person name="Nagpure N.S."/>
            <person name="Sahoo L."/>
            <person name="Das S.P."/>
            <person name="Bit A."/>
            <person name="Patnaik S."/>
            <person name="Meher P.K."/>
            <person name="Jayasankar P."/>
            <person name="Koringa P.G."/>
            <person name="Patel N.V."/>
            <person name="Hinsu A.T."/>
            <person name="Kumar R."/>
            <person name="Pandey M."/>
            <person name="Agarwal S."/>
            <person name="Srivastava S."/>
            <person name="Singh M."/>
            <person name="Iquebal M.A."/>
            <person name="Jaiswal S."/>
            <person name="Angadi U.B."/>
            <person name="Kumar N."/>
            <person name="Raza M."/>
            <person name="Shah T.M."/>
            <person name="Rai A."/>
            <person name="Jena J.K."/>
        </authorList>
    </citation>
    <scope>NUCLEOTIDE SEQUENCE [LARGE SCALE GENOMIC DNA]</scope>
    <source>
        <strain evidence="10">DASCIFA01</strain>
        <tissue evidence="10">Testis</tissue>
    </source>
</reference>
<feature type="compositionally biased region" description="Basic and acidic residues" evidence="8">
    <location>
        <begin position="3137"/>
        <end position="3146"/>
    </location>
</feature>
<dbReference type="FunFam" id="3.40.50.410:FF:000003">
    <property type="entry name" value="Collagen type VI alpha 3 chain"/>
    <property type="match status" value="14"/>
</dbReference>
<evidence type="ECO:0007829" key="12">
    <source>
        <dbReference type="PeptideAtlas" id="A0A498NFD8"/>
    </source>
</evidence>
<dbReference type="EMBL" id="QBIY01011665">
    <property type="protein sequence ID" value="RXN29977.1"/>
    <property type="molecule type" value="Genomic_DNA"/>
</dbReference>
<feature type="domain" description="VWFA" evidence="9">
    <location>
        <begin position="3428"/>
        <end position="3603"/>
    </location>
</feature>
<evidence type="ECO:0000259" key="9">
    <source>
        <dbReference type="PROSITE" id="PS50234"/>
    </source>
</evidence>
<comment type="caution">
    <text evidence="10">The sequence shown here is derived from an EMBL/GenBank/DDBJ whole genome shotgun (WGS) entry which is preliminary data.</text>
</comment>
<keyword evidence="3" id="KW-0272">Extracellular matrix</keyword>
<feature type="compositionally biased region" description="Low complexity" evidence="8">
    <location>
        <begin position="3151"/>
        <end position="3161"/>
    </location>
</feature>
<keyword evidence="2" id="KW-0964">Secreted</keyword>
<dbReference type="SMART" id="SM00327">
    <property type="entry name" value="VWA"/>
    <property type="match status" value="15"/>
</dbReference>
<feature type="domain" description="VWFA" evidence="9">
    <location>
        <begin position="1697"/>
        <end position="1872"/>
    </location>
</feature>
<dbReference type="InterPro" id="IPR008160">
    <property type="entry name" value="Collagen"/>
</dbReference>
<comment type="subcellular location">
    <subcellularLocation>
        <location evidence="1">Secreted</location>
        <location evidence="1">Extracellular space</location>
        <location evidence="1">Extracellular matrix</location>
    </subcellularLocation>
</comment>
<gene>
    <name evidence="10" type="ORF">ROHU_005083</name>
</gene>
<feature type="domain" description="VWFA" evidence="9">
    <location>
        <begin position="1297"/>
        <end position="1469"/>
    </location>
</feature>
<feature type="domain" description="VWFA" evidence="9">
    <location>
        <begin position="1497"/>
        <end position="1669"/>
    </location>
</feature>
<dbReference type="Pfam" id="PF01391">
    <property type="entry name" value="Collagen"/>
    <property type="match status" value="1"/>
</dbReference>